<comment type="cofactor">
    <cofactor evidence="1 6">
        <name>FAD</name>
        <dbReference type="ChEBI" id="CHEBI:57692"/>
    </cofactor>
</comment>
<dbReference type="Pfam" id="PF02770">
    <property type="entry name" value="Acyl-CoA_dh_M"/>
    <property type="match status" value="1"/>
</dbReference>
<keyword evidence="4 6" id="KW-0274">FAD</keyword>
<evidence type="ECO:0000256" key="2">
    <source>
        <dbReference type="ARBA" id="ARBA00009347"/>
    </source>
</evidence>
<dbReference type="SUPFAM" id="SSF47203">
    <property type="entry name" value="Acyl-CoA dehydrogenase C-terminal domain-like"/>
    <property type="match status" value="1"/>
</dbReference>
<dbReference type="OrthoDB" id="5716984at2"/>
<dbReference type="InterPro" id="IPR009075">
    <property type="entry name" value="AcylCo_DH/oxidase_C"/>
</dbReference>
<dbReference type="EMBL" id="QWFX01000005">
    <property type="protein sequence ID" value="RIJ33054.1"/>
    <property type="molecule type" value="Genomic_DNA"/>
</dbReference>
<feature type="domain" description="Acyl-CoA oxidase/dehydrogenase middle" evidence="8">
    <location>
        <begin position="127"/>
        <end position="221"/>
    </location>
</feature>
<gene>
    <name evidence="10" type="ORF">D1223_04220</name>
</gene>
<name>A0A399RS00_9PROT</name>
<dbReference type="Gene3D" id="2.40.110.10">
    <property type="entry name" value="Butyryl-CoA Dehydrogenase, subunit A, domain 2"/>
    <property type="match status" value="1"/>
</dbReference>
<proteinExistence type="inferred from homology"/>
<evidence type="ECO:0000256" key="5">
    <source>
        <dbReference type="ARBA" id="ARBA00023002"/>
    </source>
</evidence>
<dbReference type="PANTHER" id="PTHR43292">
    <property type="entry name" value="ACYL-COA DEHYDROGENASE"/>
    <property type="match status" value="1"/>
</dbReference>
<feature type="domain" description="Acyl-CoA dehydrogenase/oxidase N-terminal" evidence="9">
    <location>
        <begin position="7"/>
        <end position="123"/>
    </location>
</feature>
<dbReference type="Pfam" id="PF00441">
    <property type="entry name" value="Acyl-CoA_dh_1"/>
    <property type="match status" value="1"/>
</dbReference>
<dbReference type="RefSeq" id="WP_119375132.1">
    <property type="nucleotide sequence ID" value="NZ_QWFX01000005.1"/>
</dbReference>
<evidence type="ECO:0000256" key="3">
    <source>
        <dbReference type="ARBA" id="ARBA00022630"/>
    </source>
</evidence>
<dbReference type="GO" id="GO:0016627">
    <property type="term" value="F:oxidoreductase activity, acting on the CH-CH group of donors"/>
    <property type="evidence" value="ECO:0007669"/>
    <property type="project" value="InterPro"/>
</dbReference>
<sequence length="400" mass="43934">MKLTLDQKHEDFRREVRMFLEENLAPELAQAGRLSTSVFSEPQHSKPWLKILNEKGWAAPHWPEKYGGPGWDEMEKYIFASECARAGTPSLSPMGLHMVGPCIMGYGTEEQKAYYLPRILSGEDYWCQGYSEPGAGSDLASLQMRAVSDGDDYILNGSKIWTTQAHHANKMFCLVRTSTEGKPQQGITFLLLDMNLPGIRVEPIITLAGEHEVNQVFFDDVRVPKSGRLGEENDGWTVAKYLLEFERGGGNSAGLEAALERIRIMAHAEPAGGGRPLASDPAFQRRFTDTKIALEGIVITEKRVTAALAGGGNPGPASSMLKTARTETMQRIDELAIEAAGLYGNVDQMAARQPGSNIEPIGPQHSLTAMPRYLNNRAGSIYGGSNEVQRNVMAKLLLKL</sequence>
<feature type="domain" description="Acyl-CoA dehydrogenase/oxidase C-terminal" evidence="7">
    <location>
        <begin position="233"/>
        <end position="397"/>
    </location>
</feature>
<dbReference type="Gene3D" id="1.10.540.10">
    <property type="entry name" value="Acyl-CoA dehydrogenase/oxidase, N-terminal domain"/>
    <property type="match status" value="1"/>
</dbReference>
<accession>A0A399RS00</accession>
<keyword evidence="5 6" id="KW-0560">Oxidoreductase</keyword>
<comment type="similarity">
    <text evidence="2 6">Belongs to the acyl-CoA dehydrogenase family.</text>
</comment>
<dbReference type="InterPro" id="IPR052161">
    <property type="entry name" value="Mycobact_Acyl-CoA_DH"/>
</dbReference>
<dbReference type="InterPro" id="IPR046373">
    <property type="entry name" value="Acyl-CoA_Oxase/DH_mid-dom_sf"/>
</dbReference>
<evidence type="ECO:0000259" key="7">
    <source>
        <dbReference type="Pfam" id="PF00441"/>
    </source>
</evidence>
<dbReference type="Pfam" id="PF02771">
    <property type="entry name" value="Acyl-CoA_dh_N"/>
    <property type="match status" value="1"/>
</dbReference>
<dbReference type="PANTHER" id="PTHR43292:SF3">
    <property type="entry name" value="ACYL-COA DEHYDROGENASE FADE29"/>
    <property type="match status" value="1"/>
</dbReference>
<dbReference type="SUPFAM" id="SSF56645">
    <property type="entry name" value="Acyl-CoA dehydrogenase NM domain-like"/>
    <property type="match status" value="1"/>
</dbReference>
<reference evidence="10 11" key="1">
    <citation type="submission" date="2018-08" db="EMBL/GenBank/DDBJ databases">
        <title>Henriciella mobilis sp. nov., isolated from seawater.</title>
        <authorList>
            <person name="Cheng H."/>
            <person name="Wu Y.-H."/>
            <person name="Xu X.-W."/>
            <person name="Guo L.-L."/>
        </authorList>
    </citation>
    <scope>NUCLEOTIDE SEQUENCE [LARGE SCALE GENOMIC DNA]</scope>
    <source>
        <strain evidence="10 11">JN25</strain>
    </source>
</reference>
<keyword evidence="3 6" id="KW-0285">Flavoprotein</keyword>
<dbReference type="InterPro" id="IPR036250">
    <property type="entry name" value="AcylCo_DH-like_C"/>
</dbReference>
<evidence type="ECO:0000256" key="1">
    <source>
        <dbReference type="ARBA" id="ARBA00001974"/>
    </source>
</evidence>
<evidence type="ECO:0000313" key="11">
    <source>
        <dbReference type="Proteomes" id="UP000266385"/>
    </source>
</evidence>
<organism evidence="10 11">
    <name type="scientific">Henriciella mobilis</name>
    <dbReference type="NCBI Taxonomy" id="2305467"/>
    <lineage>
        <taxon>Bacteria</taxon>
        <taxon>Pseudomonadati</taxon>
        <taxon>Pseudomonadota</taxon>
        <taxon>Alphaproteobacteria</taxon>
        <taxon>Hyphomonadales</taxon>
        <taxon>Hyphomonadaceae</taxon>
        <taxon>Henriciella</taxon>
    </lineage>
</organism>
<evidence type="ECO:0000256" key="6">
    <source>
        <dbReference type="RuleBase" id="RU362125"/>
    </source>
</evidence>
<evidence type="ECO:0000256" key="4">
    <source>
        <dbReference type="ARBA" id="ARBA00022827"/>
    </source>
</evidence>
<evidence type="ECO:0000259" key="9">
    <source>
        <dbReference type="Pfam" id="PF02771"/>
    </source>
</evidence>
<evidence type="ECO:0000313" key="10">
    <source>
        <dbReference type="EMBL" id="RIJ33054.1"/>
    </source>
</evidence>
<protein>
    <submittedName>
        <fullName evidence="10">Acyl-CoA dehydrogenase</fullName>
    </submittedName>
</protein>
<dbReference type="GO" id="GO:0005886">
    <property type="term" value="C:plasma membrane"/>
    <property type="evidence" value="ECO:0007669"/>
    <property type="project" value="TreeGrafter"/>
</dbReference>
<dbReference type="Gene3D" id="1.20.140.10">
    <property type="entry name" value="Butyryl-CoA Dehydrogenase, subunit A, domain 3"/>
    <property type="match status" value="1"/>
</dbReference>
<dbReference type="InterPro" id="IPR013786">
    <property type="entry name" value="AcylCoA_DH/ox_N"/>
</dbReference>
<dbReference type="AlphaFoldDB" id="A0A399RS00"/>
<comment type="caution">
    <text evidence="10">The sequence shown here is derived from an EMBL/GenBank/DDBJ whole genome shotgun (WGS) entry which is preliminary data.</text>
</comment>
<dbReference type="InterPro" id="IPR037069">
    <property type="entry name" value="AcylCoA_DH/ox_N_sf"/>
</dbReference>
<evidence type="ECO:0000259" key="8">
    <source>
        <dbReference type="Pfam" id="PF02770"/>
    </source>
</evidence>
<dbReference type="InterPro" id="IPR006091">
    <property type="entry name" value="Acyl-CoA_Oxase/DH_mid-dom"/>
</dbReference>
<dbReference type="GO" id="GO:0050660">
    <property type="term" value="F:flavin adenine dinucleotide binding"/>
    <property type="evidence" value="ECO:0007669"/>
    <property type="project" value="InterPro"/>
</dbReference>
<dbReference type="FunFam" id="2.40.110.10:FF:000011">
    <property type="entry name" value="Acyl-CoA dehydrogenase FadE34"/>
    <property type="match status" value="1"/>
</dbReference>
<dbReference type="Proteomes" id="UP000266385">
    <property type="component" value="Unassembled WGS sequence"/>
</dbReference>
<dbReference type="InterPro" id="IPR009100">
    <property type="entry name" value="AcylCoA_DH/oxidase_NM_dom_sf"/>
</dbReference>
<keyword evidence="11" id="KW-1185">Reference proteome</keyword>